<dbReference type="Pfam" id="PF07714">
    <property type="entry name" value="PK_Tyr_Ser-Thr"/>
    <property type="match status" value="1"/>
</dbReference>
<keyword evidence="2" id="KW-0547">Nucleotide-binding</keyword>
<dbReference type="EMBL" id="BLAL01000005">
    <property type="protein sequence ID" value="GES73192.1"/>
    <property type="molecule type" value="Genomic_DNA"/>
</dbReference>
<evidence type="ECO:0000259" key="5">
    <source>
        <dbReference type="PROSITE" id="PS50011"/>
    </source>
</evidence>
<dbReference type="PANTHER" id="PTHR44329">
    <property type="entry name" value="SERINE/THREONINE-PROTEIN KINASE TNNI3K-RELATED"/>
    <property type="match status" value="1"/>
</dbReference>
<gene>
    <name evidence="6" type="ORF">RCL2_000073600</name>
</gene>
<protein>
    <submittedName>
        <fullName evidence="6">Kinase-like domain-containing protein</fullName>
    </submittedName>
</protein>
<dbReference type="Gene3D" id="1.10.510.10">
    <property type="entry name" value="Transferase(Phosphotransferase) domain 1"/>
    <property type="match status" value="1"/>
</dbReference>
<dbReference type="PRINTS" id="PR00109">
    <property type="entry name" value="TYRKINASE"/>
</dbReference>
<evidence type="ECO:0000256" key="2">
    <source>
        <dbReference type="ARBA" id="ARBA00022741"/>
    </source>
</evidence>
<evidence type="ECO:0000313" key="7">
    <source>
        <dbReference type="Proteomes" id="UP000615446"/>
    </source>
</evidence>
<organism evidence="6 7">
    <name type="scientific">Rhizophagus clarus</name>
    <dbReference type="NCBI Taxonomy" id="94130"/>
    <lineage>
        <taxon>Eukaryota</taxon>
        <taxon>Fungi</taxon>
        <taxon>Fungi incertae sedis</taxon>
        <taxon>Mucoromycota</taxon>
        <taxon>Glomeromycotina</taxon>
        <taxon>Glomeromycetes</taxon>
        <taxon>Glomerales</taxon>
        <taxon>Glomeraceae</taxon>
        <taxon>Rhizophagus</taxon>
    </lineage>
</organism>
<keyword evidence="1" id="KW-0808">Transferase</keyword>
<name>A0A8H3QBU3_9GLOM</name>
<dbReference type="AlphaFoldDB" id="A0A8H3QBU3"/>
<dbReference type="OrthoDB" id="2135964at2759"/>
<dbReference type="PROSITE" id="PS50011">
    <property type="entry name" value="PROTEIN_KINASE_DOM"/>
    <property type="match status" value="1"/>
</dbReference>
<proteinExistence type="predicted"/>
<keyword evidence="3 6" id="KW-0418">Kinase</keyword>
<feature type="domain" description="Protein kinase" evidence="5">
    <location>
        <begin position="314"/>
        <end position="582"/>
    </location>
</feature>
<dbReference type="InterPro" id="IPR051681">
    <property type="entry name" value="Ser/Thr_Kinases-Pseudokinases"/>
</dbReference>
<accession>A0A8H3QBU3</accession>
<comment type="caution">
    <text evidence="6">The sequence shown here is derived from an EMBL/GenBank/DDBJ whole genome shotgun (WGS) entry which is preliminary data.</text>
</comment>
<reference evidence="6" key="1">
    <citation type="submission" date="2019-10" db="EMBL/GenBank/DDBJ databases">
        <title>Conservation and host-specific expression of non-tandemly repeated heterogenous ribosome RNA gene in arbuscular mycorrhizal fungi.</title>
        <authorList>
            <person name="Maeda T."/>
            <person name="Kobayashi Y."/>
            <person name="Nakagawa T."/>
            <person name="Ezawa T."/>
            <person name="Yamaguchi K."/>
            <person name="Bino T."/>
            <person name="Nishimoto Y."/>
            <person name="Shigenobu S."/>
            <person name="Kawaguchi M."/>
        </authorList>
    </citation>
    <scope>NUCLEOTIDE SEQUENCE</scope>
    <source>
        <strain evidence="6">HR1</strain>
    </source>
</reference>
<dbReference type="GO" id="GO:0004674">
    <property type="term" value="F:protein serine/threonine kinase activity"/>
    <property type="evidence" value="ECO:0007669"/>
    <property type="project" value="TreeGrafter"/>
</dbReference>
<evidence type="ECO:0000256" key="4">
    <source>
        <dbReference type="ARBA" id="ARBA00022840"/>
    </source>
</evidence>
<evidence type="ECO:0000256" key="1">
    <source>
        <dbReference type="ARBA" id="ARBA00022679"/>
    </source>
</evidence>
<evidence type="ECO:0000313" key="6">
    <source>
        <dbReference type="EMBL" id="GES73192.1"/>
    </source>
</evidence>
<evidence type="ECO:0000256" key="3">
    <source>
        <dbReference type="ARBA" id="ARBA00022777"/>
    </source>
</evidence>
<dbReference type="InterPro" id="IPR000719">
    <property type="entry name" value="Prot_kinase_dom"/>
</dbReference>
<sequence>MELKNPIPKLKSSPVKILFIPFNNNDNKCSYCEMNYSKTVLFNQKYCEKCFFEYIKEMKKNNIRTELIYEEIIDVHLNVHINASRENIRLNNIHEWLDKFLYFGQVITNDVIHPINKFINIKQAKHNIINKNLSYCKLCKKSIIQRDNQIKFKLCGDCYLINTGWIKSSLTEKYIQIIYLPWWDAHSQCMICALDLTFLSDCQKLCPCCYLIYIGCRYCLTTNIIFGIANQSQCRKCNKTSTIAISIDFNNINSENITIDKFLISTRLNNKNSLQIENYMKNINDDYNPLDIYNFITNNLKNTQVMRWIPYCQITNFEKIAEGGFGIVYKATLLDGGKYQYDDFLSIRNKNKLVAIKKFLNTQDIINYFLNELNSLHQCYNDRIIKYFGITKEPKTKEYMLVMNYASGGDLHNYLKKNFTNITWDKKLYILWQIAEGLKSIHENGFIHRDFHSGNILCEIETIGKWQIGDLGLSQPANNTSLNNEIYGVIPYIAPEIFTGATFSKKSDIYSFGIIMWELTTGYKPFANVEHDINLIYKIIDGKRPKITTDTPECFIELMKECWDYNPLKRPTIEEICEKFYFWSFGSFKEDNTSNQFKQAEEIRLKLIESKNLGSELNENFHLKAVYTSRALSPLISLIKSSLIKPLSKSVTFQPEYITKEYLLDINYIQSKSSGTLNSLRKRNIEETTPEIYCNEKRIKTDINLNSEPNE</sequence>
<dbReference type="InterPro" id="IPR011009">
    <property type="entry name" value="Kinase-like_dom_sf"/>
</dbReference>
<dbReference type="PANTHER" id="PTHR44329:SF288">
    <property type="entry name" value="MITOGEN-ACTIVATED PROTEIN KINASE KINASE KINASE 20"/>
    <property type="match status" value="1"/>
</dbReference>
<keyword evidence="4" id="KW-0067">ATP-binding</keyword>
<dbReference type="Proteomes" id="UP000615446">
    <property type="component" value="Unassembled WGS sequence"/>
</dbReference>
<dbReference type="GO" id="GO:0005524">
    <property type="term" value="F:ATP binding"/>
    <property type="evidence" value="ECO:0007669"/>
    <property type="project" value="UniProtKB-KW"/>
</dbReference>
<dbReference type="InterPro" id="IPR001245">
    <property type="entry name" value="Ser-Thr/Tyr_kinase_cat_dom"/>
</dbReference>
<dbReference type="SUPFAM" id="SSF56112">
    <property type="entry name" value="Protein kinase-like (PK-like)"/>
    <property type="match status" value="1"/>
</dbReference>